<comment type="caution">
    <text evidence="4">The sequence shown here is derived from an EMBL/GenBank/DDBJ whole genome shotgun (WGS) entry which is preliminary data.</text>
</comment>
<proteinExistence type="predicted"/>
<dbReference type="EMBL" id="VDFR01000046">
    <property type="protein sequence ID" value="TNC47368.1"/>
    <property type="molecule type" value="Genomic_DNA"/>
</dbReference>
<keyword evidence="2" id="KW-1133">Transmembrane helix</keyword>
<keyword evidence="2" id="KW-0472">Membrane</keyword>
<dbReference type="OrthoDB" id="8479889at2"/>
<name>A0A5C4MQN9_9ACTN</name>
<evidence type="ECO:0000313" key="4">
    <source>
        <dbReference type="EMBL" id="TNC47653.1"/>
    </source>
</evidence>
<keyword evidence="2" id="KW-0812">Transmembrane</keyword>
<gene>
    <name evidence="4" type="ORF">FHE65_09200</name>
    <name evidence="3" type="ORF">FHE65_10165</name>
</gene>
<dbReference type="Proteomes" id="UP000306740">
    <property type="component" value="Unassembled WGS sequence"/>
</dbReference>
<protein>
    <submittedName>
        <fullName evidence="4">DUF4191 domain-containing protein</fullName>
    </submittedName>
</protein>
<reference evidence="4 5" key="1">
    <citation type="submission" date="2019-05" db="EMBL/GenBank/DDBJ databases">
        <title>Mumia sp. nov., isolated from the intestinal contents of plateau pika (Ochotona curzoniae) in the Qinghai-Tibet plateau of China.</title>
        <authorList>
            <person name="Tian Z."/>
        </authorList>
    </citation>
    <scope>NUCLEOTIDE SEQUENCE [LARGE SCALE GENOMIC DNA]</scope>
    <source>
        <strain evidence="5">527</strain>
        <strain evidence="4">Z527</strain>
    </source>
</reference>
<dbReference type="EMBL" id="VDFR01000043">
    <property type="protein sequence ID" value="TNC47653.1"/>
    <property type="molecule type" value="Genomic_DNA"/>
</dbReference>
<feature type="region of interest" description="Disordered" evidence="1">
    <location>
        <begin position="215"/>
        <end position="238"/>
    </location>
</feature>
<evidence type="ECO:0000313" key="5">
    <source>
        <dbReference type="Proteomes" id="UP000306740"/>
    </source>
</evidence>
<accession>A0A5C4MQN9</accession>
<feature type="transmembrane region" description="Helical" evidence="2">
    <location>
        <begin position="33"/>
        <end position="51"/>
    </location>
</feature>
<sequence>MSTPESQPEGRIAQIRAAYKITKRSDRTIGLRLLAWFLVVGGAVFAAGWFLGGGGGLLGIILTSLLSVLTGFLVALIVFGRRAEKAAYAQVEGQVGAAAGALGMLKRGWKVDQAVAFNKSQDVVHRVVGPPGIVLVGEGNPGRVRNLLTNERKKTARIVGEEVPITLIVVGKDTEKGEVPLPKLVNKLRKTKRVLKPAQITPILNKLKALDAMRPQAPLPRGPVPSSAKGARRMMQGR</sequence>
<feature type="transmembrane region" description="Helical" evidence="2">
    <location>
        <begin position="57"/>
        <end position="79"/>
    </location>
</feature>
<dbReference type="Pfam" id="PF13829">
    <property type="entry name" value="DUF4191"/>
    <property type="match status" value="1"/>
</dbReference>
<evidence type="ECO:0000256" key="2">
    <source>
        <dbReference type="SAM" id="Phobius"/>
    </source>
</evidence>
<dbReference type="InterPro" id="IPR025445">
    <property type="entry name" value="DUF4191"/>
</dbReference>
<organism evidence="4 5">
    <name type="scientific">Mumia zhuanghuii</name>
    <dbReference type="NCBI Taxonomy" id="2585211"/>
    <lineage>
        <taxon>Bacteria</taxon>
        <taxon>Bacillati</taxon>
        <taxon>Actinomycetota</taxon>
        <taxon>Actinomycetes</taxon>
        <taxon>Propionibacteriales</taxon>
        <taxon>Nocardioidaceae</taxon>
        <taxon>Mumia</taxon>
    </lineage>
</organism>
<evidence type="ECO:0000256" key="1">
    <source>
        <dbReference type="SAM" id="MobiDB-lite"/>
    </source>
</evidence>
<dbReference type="AlphaFoldDB" id="A0A5C4MQN9"/>
<dbReference type="RefSeq" id="WP_139088160.1">
    <property type="nucleotide sequence ID" value="NZ_VDFR01000043.1"/>
</dbReference>
<evidence type="ECO:0000313" key="3">
    <source>
        <dbReference type="EMBL" id="TNC47368.1"/>
    </source>
</evidence>